<dbReference type="InterPro" id="IPR051678">
    <property type="entry name" value="AGP_Transferase"/>
</dbReference>
<dbReference type="PANTHER" id="PTHR21310">
    <property type="entry name" value="AMINOGLYCOSIDE PHOSPHOTRANSFERASE-RELATED-RELATED"/>
    <property type="match status" value="1"/>
</dbReference>
<dbReference type="OrthoDB" id="10003767at2759"/>
<gene>
    <name evidence="2" type="ORF">BDU57DRAFT_556717</name>
</gene>
<evidence type="ECO:0000313" key="2">
    <source>
        <dbReference type="EMBL" id="KAF1916494.1"/>
    </source>
</evidence>
<keyword evidence="3" id="KW-1185">Reference proteome</keyword>
<dbReference type="InterPro" id="IPR002575">
    <property type="entry name" value="Aminoglycoside_PTrfase"/>
</dbReference>
<reference evidence="2" key="1">
    <citation type="journal article" date="2020" name="Stud. Mycol.">
        <title>101 Dothideomycetes genomes: a test case for predicting lifestyles and emergence of pathogens.</title>
        <authorList>
            <person name="Haridas S."/>
            <person name="Albert R."/>
            <person name="Binder M."/>
            <person name="Bloem J."/>
            <person name="Labutti K."/>
            <person name="Salamov A."/>
            <person name="Andreopoulos B."/>
            <person name="Baker S."/>
            <person name="Barry K."/>
            <person name="Bills G."/>
            <person name="Bluhm B."/>
            <person name="Cannon C."/>
            <person name="Castanera R."/>
            <person name="Culley D."/>
            <person name="Daum C."/>
            <person name="Ezra D."/>
            <person name="Gonzalez J."/>
            <person name="Henrissat B."/>
            <person name="Kuo A."/>
            <person name="Liang C."/>
            <person name="Lipzen A."/>
            <person name="Lutzoni F."/>
            <person name="Magnuson J."/>
            <person name="Mondo S."/>
            <person name="Nolan M."/>
            <person name="Ohm R."/>
            <person name="Pangilinan J."/>
            <person name="Park H.-J."/>
            <person name="Ramirez L."/>
            <person name="Alfaro M."/>
            <person name="Sun H."/>
            <person name="Tritt A."/>
            <person name="Yoshinaga Y."/>
            <person name="Zwiers L.-H."/>
            <person name="Turgeon B."/>
            <person name="Goodwin S."/>
            <person name="Spatafora J."/>
            <person name="Crous P."/>
            <person name="Grigoriev I."/>
        </authorList>
    </citation>
    <scope>NUCLEOTIDE SEQUENCE</scope>
    <source>
        <strain evidence="2">HMLAC05119</strain>
    </source>
</reference>
<organism evidence="2 3">
    <name type="scientific">Ampelomyces quisqualis</name>
    <name type="common">Powdery mildew agent</name>
    <dbReference type="NCBI Taxonomy" id="50730"/>
    <lineage>
        <taxon>Eukaryota</taxon>
        <taxon>Fungi</taxon>
        <taxon>Dikarya</taxon>
        <taxon>Ascomycota</taxon>
        <taxon>Pezizomycotina</taxon>
        <taxon>Dothideomycetes</taxon>
        <taxon>Pleosporomycetidae</taxon>
        <taxon>Pleosporales</taxon>
        <taxon>Pleosporineae</taxon>
        <taxon>Phaeosphaeriaceae</taxon>
        <taxon>Ampelomyces</taxon>
    </lineage>
</organism>
<feature type="domain" description="Aminoglycoside phosphotransferase" evidence="1">
    <location>
        <begin position="4"/>
        <end position="150"/>
    </location>
</feature>
<dbReference type="SUPFAM" id="SSF56112">
    <property type="entry name" value="Protein kinase-like (PK-like)"/>
    <property type="match status" value="1"/>
</dbReference>
<dbReference type="AlphaFoldDB" id="A0A6A5QPP4"/>
<evidence type="ECO:0000259" key="1">
    <source>
        <dbReference type="Pfam" id="PF01636"/>
    </source>
</evidence>
<proteinExistence type="predicted"/>
<dbReference type="Pfam" id="PF01636">
    <property type="entry name" value="APH"/>
    <property type="match status" value="1"/>
</dbReference>
<dbReference type="Proteomes" id="UP000800096">
    <property type="component" value="Unassembled WGS sequence"/>
</dbReference>
<dbReference type="PANTHER" id="PTHR21310:SF58">
    <property type="entry name" value="AMINOGLYCOSIDE PHOSPHOTRANSFERASE DOMAIN-CONTAINING PROTEIN"/>
    <property type="match status" value="1"/>
</dbReference>
<dbReference type="EMBL" id="ML979135">
    <property type="protein sequence ID" value="KAF1916494.1"/>
    <property type="molecule type" value="Genomic_DNA"/>
</dbReference>
<accession>A0A6A5QPP4</accession>
<sequence>MTDRQVDGVAQELKDYLTELRNIPNNNISQFRICNPLDGGILDWRIGDSQRKQLRFRNETEFNRFLTFDLPLDEDAWKQISKSHSVKHDIVFTHADLNLRNILVDEMGRISGIVDWECAGWYPEYWEHSKMHFTVRSTPRWIADVFDQIFPAYRDELNVENMLTSMAPSW</sequence>
<name>A0A6A5QPP4_AMPQU</name>
<protein>
    <recommendedName>
        <fullName evidence="1">Aminoglycoside phosphotransferase domain-containing protein</fullName>
    </recommendedName>
</protein>
<dbReference type="InterPro" id="IPR011009">
    <property type="entry name" value="Kinase-like_dom_sf"/>
</dbReference>
<dbReference type="Gene3D" id="3.90.1200.10">
    <property type="match status" value="1"/>
</dbReference>
<evidence type="ECO:0000313" key="3">
    <source>
        <dbReference type="Proteomes" id="UP000800096"/>
    </source>
</evidence>